<dbReference type="EMBL" id="ML170159">
    <property type="protein sequence ID" value="TDL27612.1"/>
    <property type="molecule type" value="Genomic_DNA"/>
</dbReference>
<gene>
    <name evidence="1" type="ORF">BD410DRAFT_429755</name>
</gene>
<evidence type="ECO:0000313" key="2">
    <source>
        <dbReference type="Proteomes" id="UP000294933"/>
    </source>
</evidence>
<accession>A0A4Y7QKL1</accession>
<dbReference type="VEuPathDB" id="FungiDB:BD410DRAFT_429755"/>
<reference evidence="1 2" key="1">
    <citation type="submission" date="2018-06" db="EMBL/GenBank/DDBJ databases">
        <title>A transcriptomic atlas of mushroom development highlights an independent origin of complex multicellularity.</title>
        <authorList>
            <consortium name="DOE Joint Genome Institute"/>
            <person name="Krizsan K."/>
            <person name="Almasi E."/>
            <person name="Merenyi Z."/>
            <person name="Sahu N."/>
            <person name="Viragh M."/>
            <person name="Koszo T."/>
            <person name="Mondo S."/>
            <person name="Kiss B."/>
            <person name="Balint B."/>
            <person name="Kues U."/>
            <person name="Barry K."/>
            <person name="Hegedus J.C."/>
            <person name="Henrissat B."/>
            <person name="Johnson J."/>
            <person name="Lipzen A."/>
            <person name="Ohm R."/>
            <person name="Nagy I."/>
            <person name="Pangilinan J."/>
            <person name="Yan J."/>
            <person name="Xiong Y."/>
            <person name="Grigoriev I.V."/>
            <person name="Hibbett D.S."/>
            <person name="Nagy L.G."/>
        </authorList>
    </citation>
    <scope>NUCLEOTIDE SEQUENCE [LARGE SCALE GENOMIC DNA]</scope>
    <source>
        <strain evidence="1 2">SZMC22713</strain>
    </source>
</reference>
<dbReference type="Proteomes" id="UP000294933">
    <property type="component" value="Unassembled WGS sequence"/>
</dbReference>
<keyword evidence="2" id="KW-1185">Reference proteome</keyword>
<evidence type="ECO:0000313" key="1">
    <source>
        <dbReference type="EMBL" id="TDL27612.1"/>
    </source>
</evidence>
<proteinExistence type="predicted"/>
<sequence>MLDLTPGPLHNMSLEYLNCFRFYPFKLLLLEIHPGDLICVMFDDDEKQCGEVCLICFDYVMKGTMVEPLQTRYSACLRIYAKLWTKRTFLRRYYYSSPASQVESPNRCLCDFHRIINWEFKIPQTRKKIPSCPPITSHRNSRELRDRVVPRRESSRVRNPACPHVANSFLLGIRMITAQVYP</sequence>
<name>A0A4Y7QKL1_9AGAM</name>
<organism evidence="1 2">
    <name type="scientific">Rickenella mellea</name>
    <dbReference type="NCBI Taxonomy" id="50990"/>
    <lineage>
        <taxon>Eukaryota</taxon>
        <taxon>Fungi</taxon>
        <taxon>Dikarya</taxon>
        <taxon>Basidiomycota</taxon>
        <taxon>Agaricomycotina</taxon>
        <taxon>Agaricomycetes</taxon>
        <taxon>Hymenochaetales</taxon>
        <taxon>Rickenellaceae</taxon>
        <taxon>Rickenella</taxon>
    </lineage>
</organism>
<dbReference type="AlphaFoldDB" id="A0A4Y7QKL1"/>
<protein>
    <submittedName>
        <fullName evidence="1">Uncharacterized protein</fullName>
    </submittedName>
</protein>